<proteinExistence type="predicted"/>
<keyword evidence="1" id="KW-1133">Transmembrane helix</keyword>
<name>A0ABW5Y9H2_9SPHI</name>
<accession>A0ABW5Y9H2</accession>
<sequence length="159" mass="17617">MTTYNDFFVASAGAAAALTGLIFVGISINLKEIIKHKSLPTRASLALILLMAILINSMISLVNLPTQLWGIVLLIIGFGLWLILLIKDIGIYKKTAKLYKKIALLTLAVDQLASIPYLVAGLCLLNYCEYWIYLIVAGFVLSFVKAVWDAWVLLIEIMR</sequence>
<reference evidence="3" key="1">
    <citation type="journal article" date="2019" name="Int. J. Syst. Evol. Microbiol.">
        <title>The Global Catalogue of Microorganisms (GCM) 10K type strain sequencing project: providing services to taxonomists for standard genome sequencing and annotation.</title>
        <authorList>
            <consortium name="The Broad Institute Genomics Platform"/>
            <consortium name="The Broad Institute Genome Sequencing Center for Infectious Disease"/>
            <person name="Wu L."/>
            <person name="Ma J."/>
        </authorList>
    </citation>
    <scope>NUCLEOTIDE SEQUENCE [LARGE SCALE GENOMIC DNA]</scope>
    <source>
        <strain evidence="3">KCTC 22437</strain>
    </source>
</reference>
<protein>
    <recommendedName>
        <fullName evidence="4">Modulator of FtsH protease</fullName>
    </recommendedName>
</protein>
<comment type="caution">
    <text evidence="2">The sequence shown here is derived from an EMBL/GenBank/DDBJ whole genome shotgun (WGS) entry which is preliminary data.</text>
</comment>
<keyword evidence="3" id="KW-1185">Reference proteome</keyword>
<dbReference type="Proteomes" id="UP001597557">
    <property type="component" value="Unassembled WGS sequence"/>
</dbReference>
<evidence type="ECO:0000313" key="2">
    <source>
        <dbReference type="EMBL" id="MFD2872019.1"/>
    </source>
</evidence>
<gene>
    <name evidence="2" type="ORF">ACFS5N_06045</name>
</gene>
<feature type="transmembrane region" description="Helical" evidence="1">
    <location>
        <begin position="6"/>
        <end position="30"/>
    </location>
</feature>
<feature type="transmembrane region" description="Helical" evidence="1">
    <location>
        <begin position="68"/>
        <end position="86"/>
    </location>
</feature>
<evidence type="ECO:0000256" key="1">
    <source>
        <dbReference type="SAM" id="Phobius"/>
    </source>
</evidence>
<keyword evidence="1" id="KW-0472">Membrane</keyword>
<keyword evidence="1" id="KW-0812">Transmembrane</keyword>
<evidence type="ECO:0000313" key="3">
    <source>
        <dbReference type="Proteomes" id="UP001597557"/>
    </source>
</evidence>
<feature type="transmembrane region" description="Helical" evidence="1">
    <location>
        <begin position="42"/>
        <end position="62"/>
    </location>
</feature>
<evidence type="ECO:0008006" key="4">
    <source>
        <dbReference type="Google" id="ProtNLM"/>
    </source>
</evidence>
<dbReference type="EMBL" id="JBHUPD010000001">
    <property type="protein sequence ID" value="MFD2872019.1"/>
    <property type="molecule type" value="Genomic_DNA"/>
</dbReference>
<dbReference type="RefSeq" id="WP_377183271.1">
    <property type="nucleotide sequence ID" value="NZ_JBHUPD010000001.1"/>
</dbReference>
<feature type="transmembrane region" description="Helical" evidence="1">
    <location>
        <begin position="98"/>
        <end position="119"/>
    </location>
</feature>
<feature type="transmembrane region" description="Helical" evidence="1">
    <location>
        <begin position="131"/>
        <end position="154"/>
    </location>
</feature>
<organism evidence="2 3">
    <name type="scientific">Mucilaginibacter ximonensis</name>
    <dbReference type="NCBI Taxonomy" id="538021"/>
    <lineage>
        <taxon>Bacteria</taxon>
        <taxon>Pseudomonadati</taxon>
        <taxon>Bacteroidota</taxon>
        <taxon>Sphingobacteriia</taxon>
        <taxon>Sphingobacteriales</taxon>
        <taxon>Sphingobacteriaceae</taxon>
        <taxon>Mucilaginibacter</taxon>
    </lineage>
</organism>